<evidence type="ECO:0000313" key="8">
    <source>
        <dbReference type="EMBL" id="MDN3242450.1"/>
    </source>
</evidence>
<keyword evidence="4" id="KW-0378">Hydrolase</keyword>
<evidence type="ECO:0000256" key="1">
    <source>
        <dbReference type="ARBA" id="ARBA00010233"/>
    </source>
</evidence>
<keyword evidence="2" id="KW-0121">Carboxypeptidase</keyword>
<dbReference type="Pfam" id="PF17676">
    <property type="entry name" value="Peptidase_S66C"/>
    <property type="match status" value="1"/>
</dbReference>
<dbReference type="Pfam" id="PF02016">
    <property type="entry name" value="Peptidase_S66"/>
    <property type="match status" value="1"/>
</dbReference>
<evidence type="ECO:0000259" key="6">
    <source>
        <dbReference type="Pfam" id="PF02016"/>
    </source>
</evidence>
<keyword evidence="3" id="KW-0645">Protease</keyword>
<dbReference type="InterPro" id="IPR040449">
    <property type="entry name" value="Peptidase_S66_N"/>
</dbReference>
<evidence type="ECO:0000313" key="9">
    <source>
        <dbReference type="Proteomes" id="UP001171902"/>
    </source>
</evidence>
<evidence type="ECO:0000256" key="2">
    <source>
        <dbReference type="ARBA" id="ARBA00022645"/>
    </source>
</evidence>
<evidence type="ECO:0000256" key="3">
    <source>
        <dbReference type="ARBA" id="ARBA00022670"/>
    </source>
</evidence>
<dbReference type="Gene3D" id="3.50.30.60">
    <property type="entry name" value="LD-carboxypeptidase A C-terminal domain-like"/>
    <property type="match status" value="1"/>
</dbReference>
<dbReference type="Proteomes" id="UP001171902">
    <property type="component" value="Unassembled WGS sequence"/>
</dbReference>
<dbReference type="PIRSF" id="PIRSF028757">
    <property type="entry name" value="LD-carboxypeptidase"/>
    <property type="match status" value="1"/>
</dbReference>
<dbReference type="InterPro" id="IPR027478">
    <property type="entry name" value="LdcA_N"/>
</dbReference>
<evidence type="ECO:0000259" key="7">
    <source>
        <dbReference type="Pfam" id="PF17676"/>
    </source>
</evidence>
<dbReference type="PANTHER" id="PTHR30237">
    <property type="entry name" value="MURAMOYLTETRAPEPTIDE CARBOXYPEPTIDASE"/>
    <property type="match status" value="1"/>
</dbReference>
<feature type="domain" description="LD-carboxypeptidase N-terminal" evidence="6">
    <location>
        <begin position="18"/>
        <end position="135"/>
    </location>
</feature>
<comment type="similarity">
    <text evidence="1">Belongs to the peptidase S66 family.</text>
</comment>
<reference evidence="8" key="1">
    <citation type="submission" date="2023-06" db="EMBL/GenBank/DDBJ databases">
        <title>Gycomyces niveus sp.nov., a novel actinomycete isolated from soil in Shouguang.</title>
        <authorList>
            <person name="Yang X."/>
            <person name="Zhao J."/>
        </authorList>
    </citation>
    <scope>NUCLEOTIDE SEQUENCE</scope>
    <source>
        <strain evidence="8">NEAU C2</strain>
    </source>
</reference>
<dbReference type="InterPro" id="IPR029062">
    <property type="entry name" value="Class_I_gatase-like"/>
</dbReference>
<evidence type="ECO:0000256" key="5">
    <source>
        <dbReference type="ARBA" id="ARBA00022825"/>
    </source>
</evidence>
<comment type="caution">
    <text evidence="8">The sequence shown here is derived from an EMBL/GenBank/DDBJ whole genome shotgun (WGS) entry which is preliminary data.</text>
</comment>
<keyword evidence="5" id="KW-0720">Serine protease</keyword>
<sequence length="307" mass="32149">MSLAPLRRPRRLVPGDRIAVVSPASPFPEGGLDAGRAVLRGWGLEPVVMPSATATTGFLAGHDEARAADFAAAWLDPSIAAVIASRGGYGSQRMIDRVDWEALRAVEPKAFIGFSDMTAVHEAVALELGTASVHGPMPTWTRFTGSAGMQEELRLQLFAPERVQRIESPTAAPLRGGTATGVTFGGTLTLLAAGAGTVHHRRDVAGGLLLLEDIGEEPYRIDRALTQLRRAGYFAGLAGIVLGSWADCGPYEAVRAVLRDQLAGLGVPVVEEFGFGHCAGSRTIPLGVKATLDADAGTLHFAVPALA</sequence>
<dbReference type="Gene3D" id="3.40.50.10740">
    <property type="entry name" value="Class I glutamine amidotransferase-like"/>
    <property type="match status" value="1"/>
</dbReference>
<dbReference type="InterPro" id="IPR040921">
    <property type="entry name" value="Peptidase_S66C"/>
</dbReference>
<evidence type="ECO:0000256" key="4">
    <source>
        <dbReference type="ARBA" id="ARBA00022801"/>
    </source>
</evidence>
<dbReference type="SUPFAM" id="SSF52317">
    <property type="entry name" value="Class I glutamine amidotransferase-like"/>
    <property type="match status" value="1"/>
</dbReference>
<dbReference type="CDD" id="cd07025">
    <property type="entry name" value="Peptidase_S66"/>
    <property type="match status" value="1"/>
</dbReference>
<organism evidence="8 9">
    <name type="scientific">Glycomyces tritici</name>
    <dbReference type="NCBI Taxonomy" id="2665176"/>
    <lineage>
        <taxon>Bacteria</taxon>
        <taxon>Bacillati</taxon>
        <taxon>Actinomycetota</taxon>
        <taxon>Actinomycetes</taxon>
        <taxon>Glycomycetales</taxon>
        <taxon>Glycomycetaceae</taxon>
        <taxon>Glycomyces</taxon>
    </lineage>
</organism>
<name>A0ABT7YUZ1_9ACTN</name>
<keyword evidence="9" id="KW-1185">Reference proteome</keyword>
<dbReference type="EMBL" id="JAUEMJ010000008">
    <property type="protein sequence ID" value="MDN3242450.1"/>
    <property type="molecule type" value="Genomic_DNA"/>
</dbReference>
<dbReference type="InterPro" id="IPR027461">
    <property type="entry name" value="Carboxypeptidase_A_C_sf"/>
</dbReference>
<proteinExistence type="inferred from homology"/>
<dbReference type="RefSeq" id="WP_289959106.1">
    <property type="nucleotide sequence ID" value="NZ_JAUEMJ010000008.1"/>
</dbReference>
<dbReference type="InterPro" id="IPR003507">
    <property type="entry name" value="S66_fam"/>
</dbReference>
<accession>A0ABT7YUZ1</accession>
<dbReference type="SUPFAM" id="SSF141986">
    <property type="entry name" value="LD-carboxypeptidase A C-terminal domain-like"/>
    <property type="match status" value="1"/>
</dbReference>
<protein>
    <submittedName>
        <fullName evidence="8">LD-carboxypeptidase</fullName>
    </submittedName>
</protein>
<feature type="domain" description="LD-carboxypeptidase C-terminal" evidence="7">
    <location>
        <begin position="180"/>
        <end position="292"/>
    </location>
</feature>
<gene>
    <name evidence="8" type="ORF">QWI33_22205</name>
</gene>
<dbReference type="PANTHER" id="PTHR30237:SF2">
    <property type="entry name" value="MUREIN TETRAPEPTIDE CARBOXYPEPTIDASE"/>
    <property type="match status" value="1"/>
</dbReference>